<keyword evidence="3" id="KW-1185">Reference proteome</keyword>
<protein>
    <recommendedName>
        <fullName evidence="1">Spore protein YkvP/CgeB glycosyl transferase-like domain-containing protein</fullName>
    </recommendedName>
</protein>
<dbReference type="HOGENOM" id="CLU_072270_0_0_10"/>
<dbReference type="STRING" id="521097.Coch_1105"/>
<reference evidence="2 3" key="1">
    <citation type="journal article" date="2009" name="Stand. Genomic Sci.">
        <title>Complete genome sequence of Capnocytophaga ochracea type strain (VPI 2845).</title>
        <authorList>
            <person name="Mavrommatis K."/>
            <person name="Gronow S."/>
            <person name="Saunders E."/>
            <person name="Land M."/>
            <person name="Lapidus A."/>
            <person name="Copeland A."/>
            <person name="Glavina Del Rio T."/>
            <person name="Nolan M."/>
            <person name="Lucas S."/>
            <person name="Chen F."/>
            <person name="Tice H."/>
            <person name="Cheng J.F."/>
            <person name="Bruce D."/>
            <person name="Goodwin L."/>
            <person name="Pitluck S."/>
            <person name="Pati A."/>
            <person name="Ivanova N."/>
            <person name="Chen A."/>
            <person name="Palaniappan K."/>
            <person name="Chain P."/>
            <person name="Hauser L."/>
            <person name="Chang Y.J."/>
            <person name="Jeffries C.D."/>
            <person name="Brettin T."/>
            <person name="Detter J.C."/>
            <person name="Han C."/>
            <person name="Bristow J."/>
            <person name="Goker M."/>
            <person name="Rohde M."/>
            <person name="Eisen J.A."/>
            <person name="Markowitz V."/>
            <person name="Kyrpides N.C."/>
            <person name="Klenk H.P."/>
            <person name="Hugenholtz P."/>
        </authorList>
    </citation>
    <scope>NUCLEOTIDE SEQUENCE [LARGE SCALE GENOMIC DNA]</scope>
    <source>
        <strain evidence="3">ATCC 27872 / DSM 7271 / JCM 12966 / VPI 2845</strain>
    </source>
</reference>
<dbReference type="Pfam" id="PF13524">
    <property type="entry name" value="Glyco_trans_1_2"/>
    <property type="match status" value="1"/>
</dbReference>
<evidence type="ECO:0000313" key="3">
    <source>
        <dbReference type="Proteomes" id="UP000006650"/>
    </source>
</evidence>
<organism evidence="2 3">
    <name type="scientific">Capnocytophaga ochracea (strain ATCC 27872 / DSM 7271 / CCUG 9716 / JCM 12966 / NCTC 12371 / SS31 / VPI 2845)</name>
    <name type="common">Bacteroides ochraceus</name>
    <dbReference type="NCBI Taxonomy" id="521097"/>
    <lineage>
        <taxon>Bacteria</taxon>
        <taxon>Pseudomonadati</taxon>
        <taxon>Bacteroidota</taxon>
        <taxon>Flavobacteriia</taxon>
        <taxon>Flavobacteriales</taxon>
        <taxon>Flavobacteriaceae</taxon>
        <taxon>Capnocytophaga</taxon>
    </lineage>
</organism>
<gene>
    <name evidence="2" type="ordered locus">Coch_1105</name>
</gene>
<feature type="domain" description="Spore protein YkvP/CgeB glycosyl transferase-like" evidence="1">
    <location>
        <begin position="183"/>
        <end position="327"/>
    </location>
</feature>
<dbReference type="GeneID" id="29675826"/>
<name>C7M4A5_CAPOD</name>
<sequence>MKIALLGSKDYDSLEFHLNDSLTFLGHTVFHIDIKDVSRLPLRYNYWLQQFFQGYDARIFKKIAKRIVDEHPELVICTYRFIHPDCIRFIKRELPNTKVVHLNPDALTTFQRQQIFVSPYDAYFTKDPFIVDFMKNKMGLKVFYLPEAFNQRIHTYNFEDRKTLEKNIDIDVVCFGTLYPYRAKMVERLVKAGIAVKLFGTADKRVSLPTINSLYQHEFITGKRKAEVLLGSKIVFNNFHYAEIQSVNAKFFEIAGMGAFQICDYKPTLEEYTGISAEKFTFKHIDEAISLIRYYLDKPLERHQLSEKQKAHFLTHHTYDIRMQEMFQLLEM</sequence>
<dbReference type="EMBL" id="CP001632">
    <property type="protein sequence ID" value="ACU92660.1"/>
    <property type="molecule type" value="Genomic_DNA"/>
</dbReference>
<proteinExistence type="predicted"/>
<dbReference type="RefSeq" id="WP_015782301.1">
    <property type="nucleotide sequence ID" value="NC_013162.1"/>
</dbReference>
<accession>C7M4A5</accession>
<evidence type="ECO:0000313" key="2">
    <source>
        <dbReference type="EMBL" id="ACU92660.1"/>
    </source>
</evidence>
<dbReference type="InterPro" id="IPR055259">
    <property type="entry name" value="YkvP/CgeB_Glyco_trans-like"/>
</dbReference>
<dbReference type="eggNOG" id="COG4641">
    <property type="taxonomic scope" value="Bacteria"/>
</dbReference>
<dbReference type="AlphaFoldDB" id="C7M4A5"/>
<dbReference type="KEGG" id="coc:Coch_1105"/>
<dbReference type="Proteomes" id="UP000006650">
    <property type="component" value="Chromosome"/>
</dbReference>
<evidence type="ECO:0000259" key="1">
    <source>
        <dbReference type="Pfam" id="PF13524"/>
    </source>
</evidence>